<feature type="compositionally biased region" description="Polar residues" evidence="1">
    <location>
        <begin position="783"/>
        <end position="795"/>
    </location>
</feature>
<organism evidence="2 3">
    <name type="scientific">Ilex paraguariensis</name>
    <name type="common">yerba mate</name>
    <dbReference type="NCBI Taxonomy" id="185542"/>
    <lineage>
        <taxon>Eukaryota</taxon>
        <taxon>Viridiplantae</taxon>
        <taxon>Streptophyta</taxon>
        <taxon>Embryophyta</taxon>
        <taxon>Tracheophyta</taxon>
        <taxon>Spermatophyta</taxon>
        <taxon>Magnoliopsida</taxon>
        <taxon>eudicotyledons</taxon>
        <taxon>Gunneridae</taxon>
        <taxon>Pentapetalae</taxon>
        <taxon>asterids</taxon>
        <taxon>campanulids</taxon>
        <taxon>Aquifoliales</taxon>
        <taxon>Aquifoliaceae</taxon>
        <taxon>Ilex</taxon>
    </lineage>
</organism>
<proteinExistence type="predicted"/>
<keyword evidence="3" id="KW-1185">Reference proteome</keyword>
<dbReference type="PANTHER" id="PTHR47292:SF3">
    <property type="entry name" value="PROTEIN WAVE"/>
    <property type="match status" value="1"/>
</dbReference>
<evidence type="ECO:0000256" key="1">
    <source>
        <dbReference type="SAM" id="MobiDB-lite"/>
    </source>
</evidence>
<accession>A0ABC8R0A3</accession>
<reference evidence="2 3" key="1">
    <citation type="submission" date="2024-02" db="EMBL/GenBank/DDBJ databases">
        <authorList>
            <person name="Vignale AGUSTIN F."/>
            <person name="Sosa J E."/>
            <person name="Modenutti C."/>
        </authorList>
    </citation>
    <scope>NUCLEOTIDE SEQUENCE [LARGE SCALE GENOMIC DNA]</scope>
</reference>
<dbReference type="AlphaFoldDB" id="A0ABC8R0A3"/>
<feature type="region of interest" description="Disordered" evidence="1">
    <location>
        <begin position="42"/>
        <end position="68"/>
    </location>
</feature>
<comment type="caution">
    <text evidence="2">The sequence shown here is derived from an EMBL/GenBank/DDBJ whole genome shotgun (WGS) entry which is preliminary data.</text>
</comment>
<feature type="region of interest" description="Disordered" evidence="1">
    <location>
        <begin position="783"/>
        <end position="818"/>
    </location>
</feature>
<name>A0ABC8R0A3_9AQUA</name>
<evidence type="ECO:0000313" key="3">
    <source>
        <dbReference type="Proteomes" id="UP001642360"/>
    </source>
</evidence>
<sequence length="851" mass="92634">MDQLESKACEIPNDAKHLHASGKENRLSNSWKTIAYENRMLEKQGSVSDQELNSSDTESLPEKEKCPNYDDISATDCVKGYSAESSKPQSSVSMSRNLTAELGMYDKKKFTEGTSGAISLSKELISPTVLCDRKSNDGESCTQSMEGIDSTQHISLKSDISLETGPSLNGESNELYAKRALGNWLNASKDDIKSIMHATFHEEVRIEYSSSQSANVSTSFNSSVTEPATGSVVLGMAAQITQKSVENIRARDSKKVLEMIGDQNSLIVEKVDVPKPSLVNQKDAEISSQQRQAHSYQQDDALGVFCKGAKGVEQKGSVYRKASGSTSSIEERNGNSVHLSSVDAADPDKNTRLTQSGQVLKLCNEEDSFCSPEEVVDPGTENKHKPLLVVKGQSEEMSISMIHVSSCGPHGQGPSSFTVKPDDVAAYGQTAFLSRFDLNEDIHANEVDHPNQLRHETASSYNVIHVVAKCGVPSCLHMTPLKFEGELGWKGSSATSAFRPASLFKGSSTVSSTNNNCGSKHSQCFAGFDLNVTAAEDDISIELTQESVAALSAFPFKDSPAEISSKWPEKHSIDLNCLGENGDDFAPSSSTVMSTRHLKVDFDLNDNPSDTCNDSHLPGQGRQPLGNKLLEAPAATTFMGNSRHGDLNCVRPTYWADLNSMQGFGYGGAPPFLLAAPNLLQPAEQMQRVVPFHANLPYTAHTLPSHSYPYSNPFCFGPTNPLSSTMHSSSILSYTTDSHTHGINPQILVPGKLPTFLGPAHLSEFPHGRHPNDMTNNRSIFDTSSWEHNSENGSRGDNARQFLFPSKTSSTGEQMKSFNQVSLSATAMKRREPEGGWDSFQLGHRHLTSWR</sequence>
<dbReference type="PANTHER" id="PTHR47292">
    <property type="entry name" value="TRANSCRIPTION ELONGATION FACTOR (TFIIS) FAMILY PROTEIN-RELATED"/>
    <property type="match status" value="1"/>
</dbReference>
<dbReference type="Proteomes" id="UP001642360">
    <property type="component" value="Unassembled WGS sequence"/>
</dbReference>
<protein>
    <submittedName>
        <fullName evidence="2">Uncharacterized protein</fullName>
    </submittedName>
</protein>
<gene>
    <name evidence="2" type="ORF">ILEXP_LOCUS3347</name>
</gene>
<feature type="compositionally biased region" description="Polar residues" evidence="1">
    <location>
        <begin position="323"/>
        <end position="339"/>
    </location>
</feature>
<feature type="region of interest" description="Disordered" evidence="1">
    <location>
        <begin position="316"/>
        <end position="353"/>
    </location>
</feature>
<feature type="region of interest" description="Disordered" evidence="1">
    <location>
        <begin position="1"/>
        <end position="24"/>
    </location>
</feature>
<feature type="compositionally biased region" description="Polar residues" evidence="1">
    <location>
        <begin position="45"/>
        <end position="58"/>
    </location>
</feature>
<feature type="compositionally biased region" description="Polar residues" evidence="1">
    <location>
        <begin position="806"/>
        <end position="818"/>
    </location>
</feature>
<dbReference type="EMBL" id="CAUOFW020000748">
    <property type="protein sequence ID" value="CAK9136374.1"/>
    <property type="molecule type" value="Genomic_DNA"/>
</dbReference>
<evidence type="ECO:0000313" key="2">
    <source>
        <dbReference type="EMBL" id="CAK9136374.1"/>
    </source>
</evidence>